<organism evidence="2 3">
    <name type="scientific">Cecembia calidifontis</name>
    <dbReference type="NCBI Taxonomy" id="1187080"/>
    <lineage>
        <taxon>Bacteria</taxon>
        <taxon>Pseudomonadati</taxon>
        <taxon>Bacteroidota</taxon>
        <taxon>Cytophagia</taxon>
        <taxon>Cytophagales</taxon>
        <taxon>Cyclobacteriaceae</taxon>
        <taxon>Cecembia</taxon>
    </lineage>
</organism>
<feature type="chain" id="PRO_5020811166" description="Outer membrane protein with beta-barrel domain" evidence="1">
    <location>
        <begin position="22"/>
        <end position="235"/>
    </location>
</feature>
<dbReference type="EMBL" id="SGXG01000001">
    <property type="protein sequence ID" value="RZS98199.1"/>
    <property type="molecule type" value="Genomic_DNA"/>
</dbReference>
<protein>
    <recommendedName>
        <fullName evidence="4">Outer membrane protein with beta-barrel domain</fullName>
    </recommendedName>
</protein>
<dbReference type="RefSeq" id="WP_130276942.1">
    <property type="nucleotide sequence ID" value="NZ_SGXG01000001.1"/>
</dbReference>
<evidence type="ECO:0000256" key="1">
    <source>
        <dbReference type="SAM" id="SignalP"/>
    </source>
</evidence>
<keyword evidence="3" id="KW-1185">Reference proteome</keyword>
<evidence type="ECO:0008006" key="4">
    <source>
        <dbReference type="Google" id="ProtNLM"/>
    </source>
</evidence>
<name>A0A4V2F711_9BACT</name>
<proteinExistence type="predicted"/>
<sequence length="235" mass="27123">MKRLLLLTGTLVIILSFHSSAQNFFREKNRRENSFGFGLGPSFKYADNGGQYSIFNFKWRPSFSLVYDKRLSPHMAFRTTGGIQGISSWDKPLPSLVERWKNNEDAVSFRGNIFFIDVMPYFNLLPDYHHMIRPEFNVYTGLGFGVLLSATQQKFSMEDQAPEFRSEILTPYIPFRGGLNFKAADFWDISLEGTVMITFTDKIDGNTSTHTQNDIPFQLQIIVRKYLNQLVKSNQ</sequence>
<comment type="caution">
    <text evidence="2">The sequence shown here is derived from an EMBL/GenBank/DDBJ whole genome shotgun (WGS) entry which is preliminary data.</text>
</comment>
<accession>A0A4V2F711</accession>
<gene>
    <name evidence="2" type="ORF">BC751_3839</name>
</gene>
<reference evidence="2 3" key="1">
    <citation type="submission" date="2019-02" db="EMBL/GenBank/DDBJ databases">
        <title>Genomic Encyclopedia of Archaeal and Bacterial Type Strains, Phase II (KMG-II): from individual species to whole genera.</title>
        <authorList>
            <person name="Goeker M."/>
        </authorList>
    </citation>
    <scope>NUCLEOTIDE SEQUENCE [LARGE SCALE GENOMIC DNA]</scope>
    <source>
        <strain evidence="2 3">DSM 21411</strain>
    </source>
</reference>
<evidence type="ECO:0000313" key="3">
    <source>
        <dbReference type="Proteomes" id="UP000292209"/>
    </source>
</evidence>
<dbReference type="Proteomes" id="UP000292209">
    <property type="component" value="Unassembled WGS sequence"/>
</dbReference>
<keyword evidence="1" id="KW-0732">Signal</keyword>
<evidence type="ECO:0000313" key="2">
    <source>
        <dbReference type="EMBL" id="RZS98199.1"/>
    </source>
</evidence>
<feature type="signal peptide" evidence="1">
    <location>
        <begin position="1"/>
        <end position="21"/>
    </location>
</feature>
<dbReference type="AlphaFoldDB" id="A0A4V2F711"/>
<dbReference type="OrthoDB" id="838455at2"/>